<comment type="caution">
    <text evidence="1">The sequence shown here is derived from an EMBL/GenBank/DDBJ whole genome shotgun (WGS) entry which is preliminary data.</text>
</comment>
<gene>
    <name evidence="1" type="ORF">FA95DRAFT_1524820</name>
</gene>
<accession>A0ACB8RGT1</accession>
<organism evidence="1 2">
    <name type="scientific">Auriscalpium vulgare</name>
    <dbReference type="NCBI Taxonomy" id="40419"/>
    <lineage>
        <taxon>Eukaryota</taxon>
        <taxon>Fungi</taxon>
        <taxon>Dikarya</taxon>
        <taxon>Basidiomycota</taxon>
        <taxon>Agaricomycotina</taxon>
        <taxon>Agaricomycetes</taxon>
        <taxon>Russulales</taxon>
        <taxon>Auriscalpiaceae</taxon>
        <taxon>Auriscalpium</taxon>
    </lineage>
</organism>
<dbReference type="Proteomes" id="UP000814033">
    <property type="component" value="Unassembled WGS sequence"/>
</dbReference>
<evidence type="ECO:0000313" key="1">
    <source>
        <dbReference type="EMBL" id="KAI0042906.1"/>
    </source>
</evidence>
<name>A0ACB8RGT1_9AGAM</name>
<sequence length="851" mass="96263">MDYRSFDDNKSYLKLIDELPGPLASWRLTEITVQGNVSDGKGNLRSEVLDLWSRDPVEVIQDLISHPDFDGDIAYAPEEVRDDMEVDFEGTQRIYEEMCDSEWWKETMDALPPGVTVAPVILASDKTHLSTFSGDKQAWPVYLTIGNISKAVRRRPSKRATVLLGYIPVTKLLCFEPRDRQAQGYRLFHYAMSIMLKPLVDAGQRGVEMNCADGRLRHVFPILAAYIADFPEQCLITCCKQNRCPICKVRPDQRGDLLDTVLYRDPLETLTALAGGTDDDLADVNKPFWADLPHANIFRCITPDLLHQLHKGVFKDHLVKWTTADKALEVDERFKRVPVYPGLRIFHRGISKVSQWTGNEYRQMEKVFLPLICGLHDDPRVILAARALIDFIYLAHFPAHTTSTLSAMRQALHDFHHNKRVFVDMGQRGDFNIPKFHALNHYIPAIMLLGSCDGLSTEISERLHIDYAKQAYRSSNRKQYLKQMVVWLTRKDKIAWFESFVDWAAPVRRDTAQTPVSNASYDDEAQPVESTLLPNEGVLDATPTVTITMQSVLPSNSEPVTRAFSHTQLMNIDSSPPPATLPPGVDDANAPDAPVPSIPSSSPADVQSSEEESSEQSNTLIPAYRIARRPGLRFSTADTIQTVHSAPHFSDALRAFLVAENPSFDTDLLLTLDSHYYGVFSQFRRTLPSLRGAKDDLLHDVVHASPSRSPSQRSSFSTVIFLQDRLRARRIGLDGYRIGQVRVIFELPTVLQSKRSVTTLGGRHLAYVELFTEFTEQPERYSRLFKVARTLENMQRKAAIIPLSRIFRSCLLIPDCGTSVNLSWTPENVLEEAELFYLCPFSDHHMYLFAG</sequence>
<proteinExistence type="predicted"/>
<protein>
    <submittedName>
        <fullName evidence="1">Uncharacterized protein</fullName>
    </submittedName>
</protein>
<reference evidence="1" key="1">
    <citation type="submission" date="2021-02" db="EMBL/GenBank/DDBJ databases">
        <authorList>
            <consortium name="DOE Joint Genome Institute"/>
            <person name="Ahrendt S."/>
            <person name="Looney B.P."/>
            <person name="Miyauchi S."/>
            <person name="Morin E."/>
            <person name="Drula E."/>
            <person name="Courty P.E."/>
            <person name="Chicoki N."/>
            <person name="Fauchery L."/>
            <person name="Kohler A."/>
            <person name="Kuo A."/>
            <person name="Labutti K."/>
            <person name="Pangilinan J."/>
            <person name="Lipzen A."/>
            <person name="Riley R."/>
            <person name="Andreopoulos W."/>
            <person name="He G."/>
            <person name="Johnson J."/>
            <person name="Barry K.W."/>
            <person name="Grigoriev I.V."/>
            <person name="Nagy L."/>
            <person name="Hibbett D."/>
            <person name="Henrissat B."/>
            <person name="Matheny P.B."/>
            <person name="Labbe J."/>
            <person name="Martin F."/>
        </authorList>
    </citation>
    <scope>NUCLEOTIDE SEQUENCE</scope>
    <source>
        <strain evidence="1">FP105234-sp</strain>
    </source>
</reference>
<keyword evidence="2" id="KW-1185">Reference proteome</keyword>
<dbReference type="EMBL" id="MU276042">
    <property type="protein sequence ID" value="KAI0042906.1"/>
    <property type="molecule type" value="Genomic_DNA"/>
</dbReference>
<reference evidence="1" key="2">
    <citation type="journal article" date="2022" name="New Phytol.">
        <title>Evolutionary transition to the ectomycorrhizal habit in the genomes of a hyperdiverse lineage of mushroom-forming fungi.</title>
        <authorList>
            <person name="Looney B."/>
            <person name="Miyauchi S."/>
            <person name="Morin E."/>
            <person name="Drula E."/>
            <person name="Courty P.E."/>
            <person name="Kohler A."/>
            <person name="Kuo A."/>
            <person name="LaButti K."/>
            <person name="Pangilinan J."/>
            <person name="Lipzen A."/>
            <person name="Riley R."/>
            <person name="Andreopoulos W."/>
            <person name="He G."/>
            <person name="Johnson J."/>
            <person name="Nolan M."/>
            <person name="Tritt A."/>
            <person name="Barry K.W."/>
            <person name="Grigoriev I.V."/>
            <person name="Nagy L.G."/>
            <person name="Hibbett D."/>
            <person name="Henrissat B."/>
            <person name="Matheny P.B."/>
            <person name="Labbe J."/>
            <person name="Martin F.M."/>
        </authorList>
    </citation>
    <scope>NUCLEOTIDE SEQUENCE</scope>
    <source>
        <strain evidence="1">FP105234-sp</strain>
    </source>
</reference>
<evidence type="ECO:0000313" key="2">
    <source>
        <dbReference type="Proteomes" id="UP000814033"/>
    </source>
</evidence>